<dbReference type="Gene3D" id="2.40.30.100">
    <property type="entry name" value="AF2212/PG0164-like"/>
    <property type="match status" value="1"/>
</dbReference>
<dbReference type="InterPro" id="IPR015018">
    <property type="entry name" value="DUF1905"/>
</dbReference>
<sequence length="150" mass="16421">MRFRTTVVLGGKTATGLRVPDEVVRTLDAGRRPAVTVTVGGHTYRSTIASMGGEFMLPLSAENRAGAGVAAGDEVDVELALDSAPREVTVPPDFAEALDAVPEARRFFDGLPYSQRRWFVLDVEEAKKPETRLRRIDKAVARLREGRGQR</sequence>
<dbReference type="InterPro" id="IPR037079">
    <property type="entry name" value="AF2212/PG0164-like_sf"/>
</dbReference>
<dbReference type="EMBL" id="NKYE01000002">
    <property type="protein sequence ID" value="OZM74633.1"/>
    <property type="molecule type" value="Genomic_DNA"/>
</dbReference>
<accession>A0A263D865</accession>
<comment type="caution">
    <text evidence="1">The sequence shown here is derived from an EMBL/GenBank/DDBJ whole genome shotgun (WGS) entry which is preliminary data.</text>
</comment>
<dbReference type="Pfam" id="PF13376">
    <property type="entry name" value="OmdA"/>
    <property type="match status" value="1"/>
</dbReference>
<evidence type="ECO:0008006" key="3">
    <source>
        <dbReference type="Google" id="ProtNLM"/>
    </source>
</evidence>
<dbReference type="Proteomes" id="UP000242444">
    <property type="component" value="Unassembled WGS sequence"/>
</dbReference>
<reference evidence="1 2" key="1">
    <citation type="submission" date="2017-07" db="EMBL/GenBank/DDBJ databases">
        <title>Amycolatopsis antarcticus sp. nov., isolated from the surface of an Antarcticus brown macroalga.</title>
        <authorList>
            <person name="Wang J."/>
            <person name="Leiva S."/>
            <person name="Huang J."/>
            <person name="Huang Y."/>
        </authorList>
    </citation>
    <scope>NUCLEOTIDE SEQUENCE [LARGE SCALE GENOMIC DNA]</scope>
    <source>
        <strain evidence="1 2">AU-G6</strain>
    </source>
</reference>
<evidence type="ECO:0000313" key="1">
    <source>
        <dbReference type="EMBL" id="OZM74633.1"/>
    </source>
</evidence>
<dbReference type="InParanoid" id="A0A263D865"/>
<keyword evidence="2" id="KW-1185">Reference proteome</keyword>
<dbReference type="AlphaFoldDB" id="A0A263D865"/>
<evidence type="ECO:0000313" key="2">
    <source>
        <dbReference type="Proteomes" id="UP000242444"/>
    </source>
</evidence>
<dbReference type="OrthoDB" id="2604865at2"/>
<protein>
    <recommendedName>
        <fullName evidence="3">DUF1905 domain-containing protein</fullName>
    </recommendedName>
</protein>
<organism evidence="1 2">
    <name type="scientific">Amycolatopsis antarctica</name>
    <dbReference type="NCBI Taxonomy" id="1854586"/>
    <lineage>
        <taxon>Bacteria</taxon>
        <taxon>Bacillati</taxon>
        <taxon>Actinomycetota</taxon>
        <taxon>Actinomycetes</taxon>
        <taxon>Pseudonocardiales</taxon>
        <taxon>Pseudonocardiaceae</taxon>
        <taxon>Amycolatopsis</taxon>
    </lineage>
</organism>
<proteinExistence type="predicted"/>
<dbReference type="Pfam" id="PF08922">
    <property type="entry name" value="DUF1905"/>
    <property type="match status" value="1"/>
</dbReference>
<gene>
    <name evidence="1" type="ORF">CFN78_04155</name>
</gene>
<name>A0A263D865_9PSEU</name>
<dbReference type="SUPFAM" id="SSF141694">
    <property type="entry name" value="AF2212/PG0164-like"/>
    <property type="match status" value="1"/>
</dbReference>